<dbReference type="STRING" id="35608.A0A2U1Q5U2"/>
<dbReference type="InterPro" id="IPR014025">
    <property type="entry name" value="Glutaredoxin_subgr"/>
</dbReference>
<gene>
    <name evidence="4" type="ORF">CTI12_AA071320</name>
</gene>
<feature type="compositionally biased region" description="Basic and acidic residues" evidence="2">
    <location>
        <begin position="352"/>
        <end position="362"/>
    </location>
</feature>
<feature type="coiled-coil region" evidence="1">
    <location>
        <begin position="600"/>
        <end position="627"/>
    </location>
</feature>
<dbReference type="SMART" id="SM00049">
    <property type="entry name" value="DEP"/>
    <property type="match status" value="1"/>
</dbReference>
<dbReference type="PANTHER" id="PTHR46361">
    <property type="entry name" value="ELECTRON CARRIER/ PROTEIN DISULFIDE OXIDOREDUCTASE"/>
    <property type="match status" value="1"/>
</dbReference>
<feature type="compositionally biased region" description="Basic and acidic residues" evidence="2">
    <location>
        <begin position="327"/>
        <end position="342"/>
    </location>
</feature>
<dbReference type="InterPro" id="IPR006869">
    <property type="entry name" value="DUF547"/>
</dbReference>
<feature type="region of interest" description="Disordered" evidence="2">
    <location>
        <begin position="1"/>
        <end position="120"/>
    </location>
</feature>
<dbReference type="InterPro" id="IPR036249">
    <property type="entry name" value="Thioredoxin-like_sf"/>
</dbReference>
<keyword evidence="1" id="KW-0175">Coiled coil</keyword>
<dbReference type="EMBL" id="PKPP01000390">
    <property type="protein sequence ID" value="PWA93368.1"/>
    <property type="molecule type" value="Genomic_DNA"/>
</dbReference>
<dbReference type="GO" id="GO:0035556">
    <property type="term" value="P:intracellular signal transduction"/>
    <property type="evidence" value="ECO:0007669"/>
    <property type="project" value="InterPro"/>
</dbReference>
<dbReference type="PROSITE" id="PS50186">
    <property type="entry name" value="DEP"/>
    <property type="match status" value="1"/>
</dbReference>
<dbReference type="CDD" id="cd04371">
    <property type="entry name" value="DEP"/>
    <property type="match status" value="1"/>
</dbReference>
<feature type="compositionally biased region" description="Basic and acidic residues" evidence="2">
    <location>
        <begin position="439"/>
        <end position="449"/>
    </location>
</feature>
<feature type="compositionally biased region" description="Basic and acidic residues" evidence="2">
    <location>
        <begin position="520"/>
        <end position="535"/>
    </location>
</feature>
<feature type="compositionally biased region" description="Polar residues" evidence="2">
    <location>
        <begin position="22"/>
        <end position="52"/>
    </location>
</feature>
<feature type="region of interest" description="Disordered" evidence="2">
    <location>
        <begin position="513"/>
        <end position="535"/>
    </location>
</feature>
<dbReference type="SUPFAM" id="SSF46785">
    <property type="entry name" value="Winged helix' DNA-binding domain"/>
    <property type="match status" value="1"/>
</dbReference>
<dbReference type="PANTHER" id="PTHR46361:SF3">
    <property type="entry name" value="ELECTRON CARRIER_ PROTEIN DISULFIDE OXIDOREDUCTASE"/>
    <property type="match status" value="1"/>
</dbReference>
<feature type="compositionally biased region" description="Low complexity" evidence="2">
    <location>
        <begin position="84"/>
        <end position="96"/>
    </location>
</feature>
<organism evidence="4 5">
    <name type="scientific">Artemisia annua</name>
    <name type="common">Sweet wormwood</name>
    <dbReference type="NCBI Taxonomy" id="35608"/>
    <lineage>
        <taxon>Eukaryota</taxon>
        <taxon>Viridiplantae</taxon>
        <taxon>Streptophyta</taxon>
        <taxon>Embryophyta</taxon>
        <taxon>Tracheophyta</taxon>
        <taxon>Spermatophyta</taxon>
        <taxon>Magnoliopsida</taxon>
        <taxon>eudicotyledons</taxon>
        <taxon>Gunneridae</taxon>
        <taxon>Pentapetalae</taxon>
        <taxon>asterids</taxon>
        <taxon>campanulids</taxon>
        <taxon>Asterales</taxon>
        <taxon>Asteraceae</taxon>
        <taxon>Asteroideae</taxon>
        <taxon>Anthemideae</taxon>
        <taxon>Artemisiinae</taxon>
        <taxon>Artemisia</taxon>
    </lineage>
</organism>
<dbReference type="PROSITE" id="PS51354">
    <property type="entry name" value="GLUTAREDOXIN_2"/>
    <property type="match status" value="1"/>
</dbReference>
<dbReference type="InterPro" id="IPR036390">
    <property type="entry name" value="WH_DNA-bd_sf"/>
</dbReference>
<dbReference type="Pfam" id="PF04784">
    <property type="entry name" value="DUF547"/>
    <property type="match status" value="1"/>
</dbReference>
<dbReference type="InterPro" id="IPR000591">
    <property type="entry name" value="DEP_dom"/>
</dbReference>
<feature type="domain" description="DEP" evidence="3">
    <location>
        <begin position="750"/>
        <end position="823"/>
    </location>
</feature>
<feature type="region of interest" description="Disordered" evidence="2">
    <location>
        <begin position="230"/>
        <end position="265"/>
    </location>
</feature>
<feature type="compositionally biased region" description="Polar residues" evidence="2">
    <location>
        <begin position="363"/>
        <end position="373"/>
    </location>
</feature>
<dbReference type="OrthoDB" id="418495at2759"/>
<feature type="region of interest" description="Disordered" evidence="2">
    <location>
        <begin position="172"/>
        <end position="211"/>
    </location>
</feature>
<feature type="compositionally biased region" description="Polar residues" evidence="2">
    <location>
        <begin position="315"/>
        <end position="324"/>
    </location>
</feature>
<feature type="region of interest" description="Disordered" evidence="2">
    <location>
        <begin position="305"/>
        <end position="373"/>
    </location>
</feature>
<reference evidence="4 5" key="1">
    <citation type="journal article" date="2018" name="Mol. Plant">
        <title>The genome of Artemisia annua provides insight into the evolution of Asteraceae family and artemisinin biosynthesis.</title>
        <authorList>
            <person name="Shen Q."/>
            <person name="Zhang L."/>
            <person name="Liao Z."/>
            <person name="Wang S."/>
            <person name="Yan T."/>
            <person name="Shi P."/>
            <person name="Liu M."/>
            <person name="Fu X."/>
            <person name="Pan Q."/>
            <person name="Wang Y."/>
            <person name="Lv Z."/>
            <person name="Lu X."/>
            <person name="Zhang F."/>
            <person name="Jiang W."/>
            <person name="Ma Y."/>
            <person name="Chen M."/>
            <person name="Hao X."/>
            <person name="Li L."/>
            <person name="Tang Y."/>
            <person name="Lv G."/>
            <person name="Zhou Y."/>
            <person name="Sun X."/>
            <person name="Brodelius P.E."/>
            <person name="Rose J.K.C."/>
            <person name="Tang K."/>
        </authorList>
    </citation>
    <scope>NUCLEOTIDE SEQUENCE [LARGE SCALE GENOMIC DNA]</scope>
    <source>
        <strain evidence="5">cv. Huhao1</strain>
        <tissue evidence="4">Leaf</tissue>
    </source>
</reference>
<evidence type="ECO:0000313" key="4">
    <source>
        <dbReference type="EMBL" id="PWA93368.1"/>
    </source>
</evidence>
<evidence type="ECO:0000313" key="5">
    <source>
        <dbReference type="Proteomes" id="UP000245207"/>
    </source>
</evidence>
<dbReference type="Pfam" id="PF00610">
    <property type="entry name" value="DEP"/>
    <property type="match status" value="1"/>
</dbReference>
<protein>
    <submittedName>
        <fullName evidence="4">DEP domain-containing protein</fullName>
    </submittedName>
</protein>
<name>A0A2U1Q5U2_ARTAN</name>
<dbReference type="Gene3D" id="3.40.30.10">
    <property type="entry name" value="Glutaredoxin"/>
    <property type="match status" value="1"/>
</dbReference>
<dbReference type="Proteomes" id="UP000245207">
    <property type="component" value="Unassembled WGS sequence"/>
</dbReference>
<evidence type="ECO:0000259" key="3">
    <source>
        <dbReference type="PROSITE" id="PS50186"/>
    </source>
</evidence>
<dbReference type="SUPFAM" id="SSF52833">
    <property type="entry name" value="Thioredoxin-like"/>
    <property type="match status" value="1"/>
</dbReference>
<feature type="region of interest" description="Disordered" evidence="2">
    <location>
        <begin position="438"/>
        <end position="458"/>
    </location>
</feature>
<feature type="compositionally biased region" description="Low complexity" evidence="2">
    <location>
        <begin position="201"/>
        <end position="211"/>
    </location>
</feature>
<dbReference type="AlphaFoldDB" id="A0A2U1Q5U2"/>
<keyword evidence="5" id="KW-1185">Reference proteome</keyword>
<feature type="compositionally biased region" description="Polar residues" evidence="2">
    <location>
        <begin position="252"/>
        <end position="265"/>
    </location>
</feature>
<dbReference type="InterPro" id="IPR036388">
    <property type="entry name" value="WH-like_DNA-bd_sf"/>
</dbReference>
<dbReference type="PRINTS" id="PR00160">
    <property type="entry name" value="GLUTAREDOXIN"/>
</dbReference>
<comment type="caution">
    <text evidence="4">The sequence shown here is derived from an EMBL/GenBank/DDBJ whole genome shotgun (WGS) entry which is preliminary data.</text>
</comment>
<dbReference type="InterPro" id="IPR002109">
    <property type="entry name" value="Glutaredoxin"/>
</dbReference>
<evidence type="ECO:0000256" key="1">
    <source>
        <dbReference type="SAM" id="Coils"/>
    </source>
</evidence>
<dbReference type="Gene3D" id="1.10.10.10">
    <property type="entry name" value="Winged helix-like DNA-binding domain superfamily/Winged helix DNA-binding domain"/>
    <property type="match status" value="1"/>
</dbReference>
<proteinExistence type="predicted"/>
<feature type="compositionally biased region" description="Acidic residues" evidence="2">
    <location>
        <begin position="1"/>
        <end position="10"/>
    </location>
</feature>
<dbReference type="Pfam" id="PF00462">
    <property type="entry name" value="Glutaredoxin"/>
    <property type="match status" value="1"/>
</dbReference>
<accession>A0A2U1Q5U2</accession>
<sequence>MDAEMEDSANDMDMRSQDDDTSAYNSAFNSTVSSPTRFSYSENSSITLTHEPNIQKGDQEKDDYDAVPNSANDIDIRSQEDDMSAYNSAYNSTYSSPTRLSVTENTRKNPGFEPDIQKGNYDATLSSATDIEIRGQVEDVSNDDGTTSSSVHLSNIENLINNLTAEPMIQKGDQEKVNSVNDGTDTEAEVRHREEANDTANSSSSPVRLSNSENLINALTGELKIQKGDQEKANLFNDSTDVEVEVRGRGEANSTDNSSTSPVRLSISENLINDIKDEPDTQKEDQDKGNLVLESNDFGVIGQEEVNSTDHSRFSPVQISNSEDSSNDIKGEGDAQKKDQEKGNIVSDSTDVELRGREEANSTDHSSFSSVPLSDSKNVIKALTDETDIQKEDREIDNSVYDSTDIEVRGREETKFTDHSSFSPVRLSDSENMINARTGESDTHKENQEKGNSVSCTGKQGEILDCVNDKEDREQSLETNTINNQSDENVELKSKDGEKIGEVLNDREGITVDSLSEGTGEMKTDPKDSTSSKKEERLVLYETQEPKLLVSNVAWPGKASVLTNFVKFKSLYSVSNIFRRISRKGDAQDDSYEIDNNKDVKSIEEEHESQEAKNELKEVTLESLELKVIKGRIVLYTKLWCQSCKEARLFLRNKKLRYFEINIDVYPSRKMELEEITGSLDVPKVFFNQDLIGGLDEIKALDESGQLDEKIEYVTSEWPSPKAPLPPFSGEDDVSSRDVVDELAIIVRKMKGSIIVKDRFYKFRRVTNCFLGSEAVDFLSEDQLLEREEAIEFGRKLAKELFFRHVLEENTFEDGNHPYRFLDQDPVISQCQNIPRGIIQLKRQSLVELSNRLRFLLYAILDAYTSEDGKHIAYRTIHGSEEFARYLRIAEELQRLDLNKTPKEERLAFFINLYNLMAIHAILVWGHPEGALERRKLLNDFKYVIGGSAYSLSDIQNGILRANQRPPYTLTKPFAIADKRFKVSLPYSEPLIHFALVSGNRSDPALRCYSPKTIDMELMEAARNFVQSGALVLDSDAMTVSVTKILKWYSVDFGRNEAEVLKHAAIYLEVEKTQTLLDLLNNNQLKVVYQPYDWSLNS</sequence>
<evidence type="ECO:0000256" key="2">
    <source>
        <dbReference type="SAM" id="MobiDB-lite"/>
    </source>
</evidence>